<dbReference type="STRING" id="1843581.A7D16_13360"/>
<accession>A0A3E1KJ14</accession>
<keyword evidence="1" id="KW-0812">Transmembrane</keyword>
<dbReference type="OrthoDB" id="9806302at2"/>
<name>A0A3E1KJ14_9XANT</name>
<reference evidence="2 3" key="1">
    <citation type="submission" date="2018-08" db="EMBL/GenBank/DDBJ databases">
        <title>Genome sequencing of X. nasturtii WHRI 8984.</title>
        <authorList>
            <person name="Studholme D.J."/>
            <person name="Mchugh J."/>
            <person name="Vicente J."/>
        </authorList>
    </citation>
    <scope>NUCLEOTIDE SEQUENCE [LARGE SCALE GENOMIC DNA]</scope>
    <source>
        <strain evidence="2 3">WHRI 8984</strain>
    </source>
</reference>
<evidence type="ECO:0000313" key="2">
    <source>
        <dbReference type="EMBL" id="RFF38608.1"/>
    </source>
</evidence>
<keyword evidence="1" id="KW-1133">Transmembrane helix</keyword>
<dbReference type="AlphaFoldDB" id="A0A3E1KJ14"/>
<dbReference type="Proteomes" id="UP000259570">
    <property type="component" value="Unassembled WGS sequence"/>
</dbReference>
<feature type="transmembrane region" description="Helical" evidence="1">
    <location>
        <begin position="36"/>
        <end position="58"/>
    </location>
</feature>
<evidence type="ECO:0000256" key="1">
    <source>
        <dbReference type="SAM" id="Phobius"/>
    </source>
</evidence>
<sequence>MAFAITETIGVAAALFPRGWLSLYGSDATMLQTGTLYLQTVGPFYRFLGMGLAMYFAWQGAGRLRWPIGAAVLRLVIAAGIGIVAIRLGGGLHQVYLAQSAALLVSGVGITLAIAAGSLFGRPGWPRRTADAVVDA</sequence>
<organism evidence="2 3">
    <name type="scientific">Xanthomonas nasturtii</name>
    <dbReference type="NCBI Taxonomy" id="1843581"/>
    <lineage>
        <taxon>Bacteria</taxon>
        <taxon>Pseudomonadati</taxon>
        <taxon>Pseudomonadota</taxon>
        <taxon>Gammaproteobacteria</taxon>
        <taxon>Lysobacterales</taxon>
        <taxon>Lysobacteraceae</taxon>
        <taxon>Xanthomonas</taxon>
    </lineage>
</organism>
<evidence type="ECO:0000313" key="3">
    <source>
        <dbReference type="Proteomes" id="UP000259570"/>
    </source>
</evidence>
<dbReference type="RefSeq" id="WP_116905996.1">
    <property type="nucleotide sequence ID" value="NZ_CP142084.2"/>
</dbReference>
<dbReference type="EMBL" id="QUZM01000021">
    <property type="protein sequence ID" value="RFF38608.1"/>
    <property type="molecule type" value="Genomic_DNA"/>
</dbReference>
<dbReference type="GeneID" id="97213742"/>
<keyword evidence="1" id="KW-0472">Membrane</keyword>
<feature type="transmembrane region" description="Helical" evidence="1">
    <location>
        <begin position="96"/>
        <end position="120"/>
    </location>
</feature>
<gene>
    <name evidence="2" type="ORF">DZD52_12050</name>
</gene>
<feature type="transmembrane region" description="Helical" evidence="1">
    <location>
        <begin position="70"/>
        <end position="90"/>
    </location>
</feature>
<protein>
    <submittedName>
        <fullName evidence="2">Uncharacterized protein</fullName>
    </submittedName>
</protein>
<comment type="caution">
    <text evidence="2">The sequence shown here is derived from an EMBL/GenBank/DDBJ whole genome shotgun (WGS) entry which is preliminary data.</text>
</comment>
<proteinExistence type="predicted"/>